<organism evidence="2 3">
    <name type="scientific">Ferrimonas sediminicola</name>
    <dbReference type="NCBI Taxonomy" id="2569538"/>
    <lineage>
        <taxon>Bacteria</taxon>
        <taxon>Pseudomonadati</taxon>
        <taxon>Pseudomonadota</taxon>
        <taxon>Gammaproteobacteria</taxon>
        <taxon>Alteromonadales</taxon>
        <taxon>Ferrimonadaceae</taxon>
        <taxon>Ferrimonas</taxon>
    </lineage>
</organism>
<name>A0A4U1BJV0_9GAMM</name>
<dbReference type="InterPro" id="IPR008769">
    <property type="entry name" value="PhaF_PhaI"/>
</dbReference>
<evidence type="ECO:0008006" key="4">
    <source>
        <dbReference type="Google" id="ProtNLM"/>
    </source>
</evidence>
<accession>A0A4U1BJV0</accession>
<dbReference type="EMBL" id="SWCI01000002">
    <property type="protein sequence ID" value="TKB50360.1"/>
    <property type="molecule type" value="Genomic_DNA"/>
</dbReference>
<dbReference type="NCBIfam" id="NF047773">
    <property type="entry name" value="phas_rel_Lepto"/>
    <property type="match status" value="1"/>
</dbReference>
<evidence type="ECO:0000313" key="3">
    <source>
        <dbReference type="Proteomes" id="UP000305674"/>
    </source>
</evidence>
<dbReference type="AlphaFoldDB" id="A0A4U1BJV0"/>
<proteinExistence type="predicted"/>
<feature type="coiled-coil region" evidence="1">
    <location>
        <begin position="58"/>
        <end position="85"/>
    </location>
</feature>
<gene>
    <name evidence="2" type="ORF">FCL40_04190</name>
</gene>
<dbReference type="OrthoDB" id="5801582at2"/>
<keyword evidence="3" id="KW-1185">Reference proteome</keyword>
<sequence>MMTEQVKGMPPVEGVDNEQLARNIWLAGLGVYSRSIEEARELEGKSGDLFEKLVERGREVEANTRARVEDNLDRANEEVEARVHNLFYRLSGIHPRQIEELNAKVDKLADAIEKLAK</sequence>
<evidence type="ECO:0000256" key="1">
    <source>
        <dbReference type="SAM" id="Coils"/>
    </source>
</evidence>
<comment type="caution">
    <text evidence="2">The sequence shown here is derived from an EMBL/GenBank/DDBJ whole genome shotgun (WGS) entry which is preliminary data.</text>
</comment>
<keyword evidence="1" id="KW-0175">Coiled coil</keyword>
<dbReference type="Pfam" id="PF05597">
    <property type="entry name" value="Phasin"/>
    <property type="match status" value="1"/>
</dbReference>
<dbReference type="PANTHER" id="PTHR38664:SF1">
    <property type="entry name" value="SLR0058 PROTEIN"/>
    <property type="match status" value="1"/>
</dbReference>
<dbReference type="PANTHER" id="PTHR38664">
    <property type="entry name" value="SLR0058 PROTEIN"/>
    <property type="match status" value="1"/>
</dbReference>
<protein>
    <recommendedName>
        <fullName evidence="4">Poly(Hydroxyalkanoate) granule-associated protein</fullName>
    </recommendedName>
</protein>
<evidence type="ECO:0000313" key="2">
    <source>
        <dbReference type="EMBL" id="TKB50360.1"/>
    </source>
</evidence>
<dbReference type="Proteomes" id="UP000305674">
    <property type="component" value="Unassembled WGS sequence"/>
</dbReference>
<reference evidence="2 3" key="1">
    <citation type="submission" date="2019-04" db="EMBL/GenBank/DDBJ databases">
        <authorList>
            <person name="Hwang J.C."/>
        </authorList>
    </citation>
    <scope>NUCLEOTIDE SEQUENCE [LARGE SCALE GENOMIC DNA]</scope>
    <source>
        <strain evidence="2 3">IMCC35001</strain>
    </source>
</reference>